<evidence type="ECO:0000313" key="3">
    <source>
        <dbReference type="Proteomes" id="UP000500938"/>
    </source>
</evidence>
<dbReference type="InterPro" id="IPR001296">
    <property type="entry name" value="Glyco_trans_1"/>
</dbReference>
<reference evidence="2 3" key="1">
    <citation type="submission" date="2020-05" db="EMBL/GenBank/DDBJ databases">
        <title>Complete genome sequence of Gemmatimonas greenlandica TET16.</title>
        <authorList>
            <person name="Zeng Y."/>
        </authorList>
    </citation>
    <scope>NUCLEOTIDE SEQUENCE [LARGE SCALE GENOMIC DNA]</scope>
    <source>
        <strain evidence="2 3">TET16</strain>
    </source>
</reference>
<dbReference type="PANTHER" id="PTHR45947:SF3">
    <property type="entry name" value="SULFOQUINOVOSYL TRANSFERASE SQD2"/>
    <property type="match status" value="1"/>
</dbReference>
<dbReference type="AlphaFoldDB" id="A0A6M4ITI9"/>
<gene>
    <name evidence="2" type="ORF">HKW67_11760</name>
</gene>
<keyword evidence="2" id="KW-0808">Transferase</keyword>
<accession>A0A6M4ITI9</accession>
<dbReference type="InterPro" id="IPR050194">
    <property type="entry name" value="Glycosyltransferase_grp1"/>
</dbReference>
<dbReference type="Pfam" id="PF00534">
    <property type="entry name" value="Glycos_transf_1"/>
    <property type="match status" value="1"/>
</dbReference>
<dbReference type="GO" id="GO:0016757">
    <property type="term" value="F:glycosyltransferase activity"/>
    <property type="evidence" value="ECO:0007669"/>
    <property type="project" value="InterPro"/>
</dbReference>
<name>A0A6M4ITI9_9BACT</name>
<sequence>MRVLILTTAASWTPDVRLPITLGAELAARGDIVTVACLSHGALERSVEATFPRLPVRGITGQGAFARIRSARGIVAALRPDAVLVQSEPDALLAALATGRRGGVVRRWAVGEDAPDRHPAARTWRTRLAGSRTRLTSWGRDPIAVSWPGPSSPHLRGDTPAGETVPTALWIVPPAEHDERTAVALRAAARLVGRHPSLRIVLLGDLAALQSTRVHAASLGLTAFVQIAPLEALLLADDVEAAAVWITADGDEGAIATIAAMQRGIPVVVPSALSFASIVASRITGFVTSDADVPAIVAELARLMSDRHEYDAMGDAARARASRQHDWQRFVDDAAEVLSRASGSRVASAAIRASLSTA</sequence>
<organism evidence="2 3">
    <name type="scientific">Gemmatimonas groenlandica</name>
    <dbReference type="NCBI Taxonomy" id="2732249"/>
    <lineage>
        <taxon>Bacteria</taxon>
        <taxon>Pseudomonadati</taxon>
        <taxon>Gemmatimonadota</taxon>
        <taxon>Gemmatimonadia</taxon>
        <taxon>Gemmatimonadales</taxon>
        <taxon>Gemmatimonadaceae</taxon>
        <taxon>Gemmatimonas</taxon>
    </lineage>
</organism>
<dbReference type="Proteomes" id="UP000500938">
    <property type="component" value="Chromosome"/>
</dbReference>
<protein>
    <submittedName>
        <fullName evidence="2">Glycosyltransferase</fullName>
    </submittedName>
</protein>
<feature type="domain" description="Glycosyl transferase family 1" evidence="1">
    <location>
        <begin position="178"/>
        <end position="319"/>
    </location>
</feature>
<proteinExistence type="predicted"/>
<keyword evidence="3" id="KW-1185">Reference proteome</keyword>
<dbReference type="PANTHER" id="PTHR45947">
    <property type="entry name" value="SULFOQUINOVOSYL TRANSFERASE SQD2"/>
    <property type="match status" value="1"/>
</dbReference>
<dbReference type="KEGG" id="ggr:HKW67_11760"/>
<dbReference type="EMBL" id="CP053085">
    <property type="protein sequence ID" value="QJR36132.1"/>
    <property type="molecule type" value="Genomic_DNA"/>
</dbReference>
<evidence type="ECO:0000259" key="1">
    <source>
        <dbReference type="Pfam" id="PF00534"/>
    </source>
</evidence>
<dbReference type="Gene3D" id="3.40.50.2000">
    <property type="entry name" value="Glycogen Phosphorylase B"/>
    <property type="match status" value="2"/>
</dbReference>
<dbReference type="RefSeq" id="WP_171225566.1">
    <property type="nucleotide sequence ID" value="NZ_CP053085.1"/>
</dbReference>
<evidence type="ECO:0000313" key="2">
    <source>
        <dbReference type="EMBL" id="QJR36132.1"/>
    </source>
</evidence>
<dbReference type="SUPFAM" id="SSF53756">
    <property type="entry name" value="UDP-Glycosyltransferase/glycogen phosphorylase"/>
    <property type="match status" value="1"/>
</dbReference>